<feature type="non-terminal residue" evidence="2">
    <location>
        <position position="1"/>
    </location>
</feature>
<sequence>IFNKSEEDNYRKYQLQISKKQAELNRAAKKAKRNSFRNTCTETTDPYGPALQAGGQE</sequence>
<organism evidence="2 3">
    <name type="scientific">Araneus ventricosus</name>
    <name type="common">Orbweaver spider</name>
    <name type="synonym">Epeira ventricosa</name>
    <dbReference type="NCBI Taxonomy" id="182803"/>
    <lineage>
        <taxon>Eukaryota</taxon>
        <taxon>Metazoa</taxon>
        <taxon>Ecdysozoa</taxon>
        <taxon>Arthropoda</taxon>
        <taxon>Chelicerata</taxon>
        <taxon>Arachnida</taxon>
        <taxon>Araneae</taxon>
        <taxon>Araneomorphae</taxon>
        <taxon>Entelegynae</taxon>
        <taxon>Araneoidea</taxon>
        <taxon>Araneidae</taxon>
        <taxon>Araneus</taxon>
    </lineage>
</organism>
<protein>
    <submittedName>
        <fullName evidence="2">Uncharacterized protein</fullName>
    </submittedName>
</protein>
<feature type="region of interest" description="Disordered" evidence="1">
    <location>
        <begin position="29"/>
        <end position="57"/>
    </location>
</feature>
<reference evidence="2 3" key="1">
    <citation type="journal article" date="2019" name="Sci. Rep.">
        <title>Orb-weaving spider Araneus ventricosus genome elucidates the spidroin gene catalogue.</title>
        <authorList>
            <person name="Kono N."/>
            <person name="Nakamura H."/>
            <person name="Ohtoshi R."/>
            <person name="Moran D.A.P."/>
            <person name="Shinohara A."/>
            <person name="Yoshida Y."/>
            <person name="Fujiwara M."/>
            <person name="Mori M."/>
            <person name="Tomita M."/>
            <person name="Arakawa K."/>
        </authorList>
    </citation>
    <scope>NUCLEOTIDE SEQUENCE [LARGE SCALE GENOMIC DNA]</scope>
</reference>
<dbReference type="Proteomes" id="UP000499080">
    <property type="component" value="Unassembled WGS sequence"/>
</dbReference>
<evidence type="ECO:0000256" key="1">
    <source>
        <dbReference type="SAM" id="MobiDB-lite"/>
    </source>
</evidence>
<proteinExistence type="predicted"/>
<name>A0A4Y2NI58_ARAVE</name>
<keyword evidence="3" id="KW-1185">Reference proteome</keyword>
<dbReference type="AlphaFoldDB" id="A0A4Y2NI58"/>
<evidence type="ECO:0000313" key="2">
    <source>
        <dbReference type="EMBL" id="GBN37757.1"/>
    </source>
</evidence>
<accession>A0A4Y2NI58</accession>
<gene>
    <name evidence="2" type="ORF">AVEN_83323_1</name>
</gene>
<evidence type="ECO:0000313" key="3">
    <source>
        <dbReference type="Proteomes" id="UP000499080"/>
    </source>
</evidence>
<comment type="caution">
    <text evidence="2">The sequence shown here is derived from an EMBL/GenBank/DDBJ whole genome shotgun (WGS) entry which is preliminary data.</text>
</comment>
<dbReference type="EMBL" id="BGPR01209255">
    <property type="protein sequence ID" value="GBN37757.1"/>
    <property type="molecule type" value="Genomic_DNA"/>
</dbReference>